<dbReference type="Gene3D" id="2.40.50.100">
    <property type="match status" value="1"/>
</dbReference>
<dbReference type="AlphaFoldDB" id="A0AAU0ULN7"/>
<dbReference type="InterPro" id="IPR003016">
    <property type="entry name" value="2-oxoA_DH_lipoyl-BS"/>
</dbReference>
<dbReference type="EMBL" id="CP121694">
    <property type="protein sequence ID" value="WRO22031.1"/>
    <property type="molecule type" value="Genomic_DNA"/>
</dbReference>
<dbReference type="HAMAP" id="MF_00272">
    <property type="entry name" value="GcvH"/>
    <property type="match status" value="1"/>
</dbReference>
<organism evidence="6 7">
    <name type="scientific">Metallumcola ferriviriculae</name>
    <dbReference type="NCBI Taxonomy" id="3039180"/>
    <lineage>
        <taxon>Bacteria</taxon>
        <taxon>Bacillati</taxon>
        <taxon>Bacillota</taxon>
        <taxon>Clostridia</taxon>
        <taxon>Neomoorellales</taxon>
        <taxon>Desulfitibacteraceae</taxon>
        <taxon>Metallumcola</taxon>
    </lineage>
</organism>
<keyword evidence="7" id="KW-1185">Reference proteome</keyword>
<dbReference type="CDD" id="cd06848">
    <property type="entry name" value="GCS_H"/>
    <property type="match status" value="1"/>
</dbReference>
<reference evidence="6 7" key="1">
    <citation type="submission" date="2023-04" db="EMBL/GenBank/DDBJ databases">
        <authorList>
            <person name="Hsu D."/>
        </authorList>
    </citation>
    <scope>NUCLEOTIDE SEQUENCE [LARGE SCALE GENOMIC DNA]</scope>
    <source>
        <strain evidence="6 7">MK1</strain>
    </source>
</reference>
<accession>A0AAU0ULN7</accession>
<evidence type="ECO:0000256" key="1">
    <source>
        <dbReference type="ARBA" id="ARBA00009249"/>
    </source>
</evidence>
<dbReference type="Proteomes" id="UP001329915">
    <property type="component" value="Chromosome"/>
</dbReference>
<dbReference type="GO" id="GO:0005829">
    <property type="term" value="C:cytosol"/>
    <property type="evidence" value="ECO:0007669"/>
    <property type="project" value="TreeGrafter"/>
</dbReference>
<dbReference type="RefSeq" id="WP_366921453.1">
    <property type="nucleotide sequence ID" value="NZ_CP121694.1"/>
</dbReference>
<evidence type="ECO:0000259" key="5">
    <source>
        <dbReference type="PROSITE" id="PS50968"/>
    </source>
</evidence>
<dbReference type="PANTHER" id="PTHR11715">
    <property type="entry name" value="GLYCINE CLEAVAGE SYSTEM H PROTEIN"/>
    <property type="match status" value="1"/>
</dbReference>
<proteinExistence type="inferred from homology"/>
<dbReference type="GO" id="GO:0005960">
    <property type="term" value="C:glycine cleavage complex"/>
    <property type="evidence" value="ECO:0007669"/>
    <property type="project" value="InterPro"/>
</dbReference>
<evidence type="ECO:0000313" key="6">
    <source>
        <dbReference type="EMBL" id="WRO22031.1"/>
    </source>
</evidence>
<comment type="function">
    <text evidence="3">The glycine cleavage system catalyzes the degradation of glycine. The H protein shuttles the methylamine group of glycine from the P protein to the T protein.</text>
</comment>
<gene>
    <name evidence="3 6" type="primary">gcvH</name>
    <name evidence="6" type="ORF">MFMK1_001852</name>
</gene>
<sequence>MYPQELKYSKEHEWAKIEDNQVTLGITYFAQHQLGDVVFVELPMEGDSFKKGEGFGVVESVKAVSDLYAPVSGEVVKVNEKLLEAPELVNEDPYGDGWMIVLKVNDTGELDAMMDAAAYETFVKEEE</sequence>
<evidence type="ECO:0000256" key="4">
    <source>
        <dbReference type="PIRSR" id="PIRSR617453-50"/>
    </source>
</evidence>
<dbReference type="SUPFAM" id="SSF51230">
    <property type="entry name" value="Single hybrid motif"/>
    <property type="match status" value="1"/>
</dbReference>
<comment type="cofactor">
    <cofactor evidence="3">
        <name>(R)-lipoate</name>
        <dbReference type="ChEBI" id="CHEBI:83088"/>
    </cofactor>
    <text evidence="3">Binds 1 lipoyl cofactor covalently.</text>
</comment>
<dbReference type="GO" id="GO:0009249">
    <property type="term" value="P:protein lipoylation"/>
    <property type="evidence" value="ECO:0007669"/>
    <property type="project" value="TreeGrafter"/>
</dbReference>
<dbReference type="NCBIfam" id="TIGR00527">
    <property type="entry name" value="gcvH"/>
    <property type="match status" value="1"/>
</dbReference>
<name>A0AAU0ULN7_9FIRM</name>
<dbReference type="InterPro" id="IPR000089">
    <property type="entry name" value="Biotin_lipoyl"/>
</dbReference>
<comment type="similarity">
    <text evidence="1 3">Belongs to the GcvH family.</text>
</comment>
<evidence type="ECO:0000313" key="7">
    <source>
        <dbReference type="Proteomes" id="UP001329915"/>
    </source>
</evidence>
<dbReference type="InterPro" id="IPR011053">
    <property type="entry name" value="Single_hybrid_motif"/>
</dbReference>
<dbReference type="PROSITE" id="PS50968">
    <property type="entry name" value="BIOTINYL_LIPOYL"/>
    <property type="match status" value="1"/>
</dbReference>
<dbReference type="KEGG" id="dbc:MFMK1_001852"/>
<evidence type="ECO:0000256" key="3">
    <source>
        <dbReference type="HAMAP-Rule" id="MF_00272"/>
    </source>
</evidence>
<dbReference type="GO" id="GO:0019464">
    <property type="term" value="P:glycine decarboxylation via glycine cleavage system"/>
    <property type="evidence" value="ECO:0007669"/>
    <property type="project" value="UniProtKB-UniRule"/>
</dbReference>
<dbReference type="PANTHER" id="PTHR11715:SF3">
    <property type="entry name" value="GLYCINE CLEAVAGE SYSTEM H PROTEIN-RELATED"/>
    <property type="match status" value="1"/>
</dbReference>
<dbReference type="PROSITE" id="PS00189">
    <property type="entry name" value="LIPOYL"/>
    <property type="match status" value="1"/>
</dbReference>
<dbReference type="InterPro" id="IPR002930">
    <property type="entry name" value="GCV_H"/>
</dbReference>
<protein>
    <recommendedName>
        <fullName evidence="3">Glycine cleavage system H protein</fullName>
    </recommendedName>
</protein>
<dbReference type="Pfam" id="PF01597">
    <property type="entry name" value="GCV_H"/>
    <property type="match status" value="1"/>
</dbReference>
<dbReference type="InterPro" id="IPR033753">
    <property type="entry name" value="GCV_H/Fam206"/>
</dbReference>
<feature type="domain" description="Lipoyl-binding" evidence="5">
    <location>
        <begin position="21"/>
        <end position="103"/>
    </location>
</feature>
<comment type="subunit">
    <text evidence="3">The glycine cleavage system is composed of four proteins: P, T, L and H.</text>
</comment>
<feature type="modified residue" description="N6-lipoyllysine" evidence="3 4">
    <location>
        <position position="62"/>
    </location>
</feature>
<evidence type="ECO:0000256" key="2">
    <source>
        <dbReference type="ARBA" id="ARBA00022823"/>
    </source>
</evidence>
<dbReference type="NCBIfam" id="NF002270">
    <property type="entry name" value="PRK01202.1"/>
    <property type="match status" value="1"/>
</dbReference>
<dbReference type="InterPro" id="IPR017453">
    <property type="entry name" value="GCV_H_sub"/>
</dbReference>
<keyword evidence="2 3" id="KW-0450">Lipoyl</keyword>